<dbReference type="InterPro" id="IPR021739">
    <property type="entry name" value="SaV-like"/>
</dbReference>
<comment type="caution">
    <text evidence="1">The sequence shown here is derived from an EMBL/GenBank/DDBJ whole genome shotgun (WGS) entry which is preliminary data.</text>
</comment>
<evidence type="ECO:0000313" key="1">
    <source>
        <dbReference type="EMBL" id="MCS4487213.1"/>
    </source>
</evidence>
<dbReference type="Pfam" id="PF11753">
    <property type="entry name" value="DUF3310"/>
    <property type="match status" value="1"/>
</dbReference>
<keyword evidence="2" id="KW-1185">Reference proteome</keyword>
<protein>
    <submittedName>
        <fullName evidence="1">DUF3310 domain-containing protein</fullName>
    </submittedName>
</protein>
<reference evidence="1 2" key="1">
    <citation type="journal article" date="2023" name="Int. J. Syst. Evol. Microbiol.">
        <title>Streptococcus sciuri sp. nov., Staphylococcus marylandisciuri sp. nov. and Staphylococcus americanisciuri sp. nov., isolated from faeces of eastern grey squirrel (Sciurus carolinensis).</title>
        <authorList>
            <person name="Volokhov D.V."/>
            <person name="Zagorodnyaya T.A."/>
            <person name="Furtak V.A."/>
            <person name="Nattanmai G."/>
            <person name="Randall L."/>
            <person name="Jose S."/>
            <person name="Gao Y."/>
            <person name="Eisenberg T."/>
            <person name="Delmonte P."/>
            <person name="Blom J."/>
            <person name="Mitchell K.K."/>
        </authorList>
    </citation>
    <scope>NUCLEOTIDE SEQUENCE [LARGE SCALE GENOMIC DNA]</scope>
    <source>
        <strain evidence="1 2">GRT3</strain>
    </source>
</reference>
<organism evidence="1 2">
    <name type="scientific">Staphylococcus americanisciuri</name>
    <dbReference type="NCBI Taxonomy" id="2973940"/>
    <lineage>
        <taxon>Bacteria</taxon>
        <taxon>Bacillati</taxon>
        <taxon>Bacillota</taxon>
        <taxon>Bacilli</taxon>
        <taxon>Bacillales</taxon>
        <taxon>Staphylococcaceae</taxon>
        <taxon>Staphylococcus</taxon>
    </lineage>
</organism>
<dbReference type="Proteomes" id="UP001205609">
    <property type="component" value="Unassembled WGS sequence"/>
</dbReference>
<proteinExistence type="predicted"/>
<evidence type="ECO:0000313" key="2">
    <source>
        <dbReference type="Proteomes" id="UP001205609"/>
    </source>
</evidence>
<sequence length="134" mass="15219">MEKLKIGNIVKITVENGFLLGKVLNLYTDNFYVRTDKGITAYVPFESEWEKIPSSEKVESTVVKPKHYMFSDGTEAKTFINKIAERYKQGSVAYHVGNCAKYIIRAPFKNGLEDLKKAQESLGLAIECWCAKDE</sequence>
<accession>A0ABT2F4V4</accession>
<gene>
    <name evidence="1" type="ORF">NXS11_10085</name>
</gene>
<dbReference type="RefSeq" id="WP_259200886.1">
    <property type="nucleotide sequence ID" value="NZ_JANUXY010000012.1"/>
</dbReference>
<name>A0ABT2F4V4_9STAP</name>
<dbReference type="EMBL" id="JANUXY010000012">
    <property type="protein sequence ID" value="MCS4487213.1"/>
    <property type="molecule type" value="Genomic_DNA"/>
</dbReference>